<reference evidence="1" key="1">
    <citation type="submission" date="2018-02" db="EMBL/GenBank/DDBJ databases">
        <title>Rhizophora mucronata_Transcriptome.</title>
        <authorList>
            <person name="Meera S.P."/>
            <person name="Sreeshan A."/>
            <person name="Augustine A."/>
        </authorList>
    </citation>
    <scope>NUCLEOTIDE SEQUENCE</scope>
    <source>
        <tissue evidence="1">Leaf</tissue>
    </source>
</reference>
<organism evidence="1">
    <name type="scientific">Rhizophora mucronata</name>
    <name type="common">Asiatic mangrove</name>
    <dbReference type="NCBI Taxonomy" id="61149"/>
    <lineage>
        <taxon>Eukaryota</taxon>
        <taxon>Viridiplantae</taxon>
        <taxon>Streptophyta</taxon>
        <taxon>Embryophyta</taxon>
        <taxon>Tracheophyta</taxon>
        <taxon>Spermatophyta</taxon>
        <taxon>Magnoliopsida</taxon>
        <taxon>eudicotyledons</taxon>
        <taxon>Gunneridae</taxon>
        <taxon>Pentapetalae</taxon>
        <taxon>rosids</taxon>
        <taxon>fabids</taxon>
        <taxon>Malpighiales</taxon>
        <taxon>Rhizophoraceae</taxon>
        <taxon>Rhizophora</taxon>
    </lineage>
</organism>
<dbReference type="AlphaFoldDB" id="A0A2P2J2B3"/>
<dbReference type="EMBL" id="GGEC01007074">
    <property type="protein sequence ID" value="MBW87557.1"/>
    <property type="molecule type" value="Transcribed_RNA"/>
</dbReference>
<name>A0A2P2J2B3_RHIMU</name>
<proteinExistence type="predicted"/>
<sequence>MFLNLSSKLETRVINNEMTTSFSQKFLMSEYEIYRDTLHVI</sequence>
<accession>A0A2P2J2B3</accession>
<protein>
    <submittedName>
        <fullName evidence="1">Uncharacterized protein</fullName>
    </submittedName>
</protein>
<evidence type="ECO:0000313" key="1">
    <source>
        <dbReference type="EMBL" id="MBW87557.1"/>
    </source>
</evidence>